<dbReference type="InterPro" id="IPR055222">
    <property type="entry name" value="PRISE-like_Rossmann-fold"/>
</dbReference>
<evidence type="ECO:0000313" key="2">
    <source>
        <dbReference type="EMBL" id="TXL79435.1"/>
    </source>
</evidence>
<name>A0A5C8PRZ3_9HYPH</name>
<gene>
    <name evidence="2" type="ORF">FHP25_05635</name>
</gene>
<sequence>MVDRTILVAGASGIVGRAAVARFAAAPGTQVIALSRRPPDLDCAYRFLPLDLTDADACAAAAAGLGAVTHVVFTALYEKPGLIRGWRDTEQMQTNLAMLQNLMRPLLVAAPALRHVTLLQGTKAYGAHLRPIRVPARERWPRNDHANFYWLQEDRLRAAQKGRDWTFTILRPQIIFGHGTGSPMNMLSAIGAYAAILKARGEPLHWPGGPGYLAEAVCADLLARAIDWAGTSPAAAGETFNVTNGDVFSWHNVWPAIAQALGTTPGEARPLRLAQDMPACEAEWAAVVQRHGLRSGTLKQFVGDSFFYADFSFAHGRELPPPPALVSTVKIRQAGFADCLDTEDMFAAWFAALQRMKLLPAA</sequence>
<dbReference type="Proteomes" id="UP000321638">
    <property type="component" value="Unassembled WGS sequence"/>
</dbReference>
<dbReference type="Gene3D" id="3.40.50.720">
    <property type="entry name" value="NAD(P)-binding Rossmann-like Domain"/>
    <property type="match status" value="1"/>
</dbReference>
<evidence type="ECO:0000313" key="3">
    <source>
        <dbReference type="Proteomes" id="UP000321638"/>
    </source>
</evidence>
<dbReference type="AlphaFoldDB" id="A0A5C8PRZ3"/>
<dbReference type="OrthoDB" id="4392084at2"/>
<dbReference type="PANTHER" id="PTHR32487">
    <property type="entry name" value="3-OXO-DELTA(4,5)-STEROID 5-BETA-REDUCTASE"/>
    <property type="match status" value="1"/>
</dbReference>
<dbReference type="RefSeq" id="WP_147845941.1">
    <property type="nucleotide sequence ID" value="NZ_VDUZ01000005.1"/>
</dbReference>
<accession>A0A5C8PRZ3</accession>
<protein>
    <submittedName>
        <fullName evidence="2">NAD-dependent epimerase/dehydratase family protein</fullName>
    </submittedName>
</protein>
<feature type="domain" description="PRISE-like Rossmann-fold" evidence="1">
    <location>
        <begin position="63"/>
        <end position="299"/>
    </location>
</feature>
<organism evidence="2 3">
    <name type="scientific">Vineibacter terrae</name>
    <dbReference type="NCBI Taxonomy" id="2586908"/>
    <lineage>
        <taxon>Bacteria</taxon>
        <taxon>Pseudomonadati</taxon>
        <taxon>Pseudomonadota</taxon>
        <taxon>Alphaproteobacteria</taxon>
        <taxon>Hyphomicrobiales</taxon>
        <taxon>Vineibacter</taxon>
    </lineage>
</organism>
<comment type="caution">
    <text evidence="2">The sequence shown here is derived from an EMBL/GenBank/DDBJ whole genome shotgun (WGS) entry which is preliminary data.</text>
</comment>
<proteinExistence type="predicted"/>
<dbReference type="EMBL" id="VDUZ01000005">
    <property type="protein sequence ID" value="TXL79435.1"/>
    <property type="molecule type" value="Genomic_DNA"/>
</dbReference>
<keyword evidence="3" id="KW-1185">Reference proteome</keyword>
<dbReference type="InterPro" id="IPR036291">
    <property type="entry name" value="NAD(P)-bd_dom_sf"/>
</dbReference>
<dbReference type="PANTHER" id="PTHR32487:SF0">
    <property type="entry name" value="3-OXO-DELTA(4,5)-STEROID 5-BETA-REDUCTASE"/>
    <property type="match status" value="1"/>
</dbReference>
<dbReference type="SUPFAM" id="SSF51735">
    <property type="entry name" value="NAD(P)-binding Rossmann-fold domains"/>
    <property type="match status" value="1"/>
</dbReference>
<reference evidence="2 3" key="1">
    <citation type="submission" date="2019-06" db="EMBL/GenBank/DDBJ databases">
        <title>New taxonomy in bacterial strain CC-CFT640, isolated from vineyard.</title>
        <authorList>
            <person name="Lin S.-Y."/>
            <person name="Tsai C.-F."/>
            <person name="Young C.-C."/>
        </authorList>
    </citation>
    <scope>NUCLEOTIDE SEQUENCE [LARGE SCALE GENOMIC DNA]</scope>
    <source>
        <strain evidence="2 3">CC-CFT640</strain>
    </source>
</reference>
<dbReference type="Pfam" id="PF22917">
    <property type="entry name" value="PRISE"/>
    <property type="match status" value="1"/>
</dbReference>
<evidence type="ECO:0000259" key="1">
    <source>
        <dbReference type="Pfam" id="PF22917"/>
    </source>
</evidence>